<proteinExistence type="predicted"/>
<reference evidence="2" key="1">
    <citation type="submission" date="2021-06" db="EMBL/GenBank/DDBJ databases">
        <authorList>
            <person name="Kallberg Y."/>
            <person name="Tangrot J."/>
            <person name="Rosling A."/>
        </authorList>
    </citation>
    <scope>NUCLEOTIDE SEQUENCE</scope>
    <source>
        <strain evidence="2">AZ414A</strain>
    </source>
</reference>
<dbReference type="AlphaFoldDB" id="A0A9N9DI54"/>
<accession>A0A9N9DI54</accession>
<protein>
    <submittedName>
        <fullName evidence="2">10276_t:CDS:1</fullName>
    </submittedName>
</protein>
<dbReference type="Proteomes" id="UP000789706">
    <property type="component" value="Unassembled WGS sequence"/>
</dbReference>
<feature type="compositionally biased region" description="Polar residues" evidence="1">
    <location>
        <begin position="252"/>
        <end position="261"/>
    </location>
</feature>
<sequence>MSDEIHEYFNRKSSEWNISDFLGESNEEPFQRKIDRYIKSLDIIVDREEGRRKEKAEYLLQRYREATKTMSGTGDLLGCLMLKGCSPILHGFHWGTDNLLGCLMFKGCSPIWWDRKSGLRLCKLKKTNSQIFFKGDQPDRQDAKRWENVRRSVRSGSTFHFQNPTFKGDSLMGEGAINNFHQPEKRSQEEDQEEDDHKYQAKKTRSGRNVPNYCKFFNEASVSDIRVKENKERKAIQNNQQPENTYDKESKCGSTTSQSDNEAGDHEEHQDYEYYDEYLEEEIPSDMASADTIGSWVLSSGKDVGEELSKYRENIPRTKAYLYPAYFGILDLSGEDTE</sequence>
<evidence type="ECO:0000256" key="1">
    <source>
        <dbReference type="SAM" id="MobiDB-lite"/>
    </source>
</evidence>
<comment type="caution">
    <text evidence="2">The sequence shown here is derived from an EMBL/GenBank/DDBJ whole genome shotgun (WGS) entry which is preliminary data.</text>
</comment>
<feature type="region of interest" description="Disordered" evidence="1">
    <location>
        <begin position="183"/>
        <end position="206"/>
    </location>
</feature>
<keyword evidence="3" id="KW-1185">Reference proteome</keyword>
<dbReference type="EMBL" id="CAJVPK010004747">
    <property type="protein sequence ID" value="CAG8639237.1"/>
    <property type="molecule type" value="Genomic_DNA"/>
</dbReference>
<feature type="region of interest" description="Disordered" evidence="1">
    <location>
        <begin position="233"/>
        <end position="268"/>
    </location>
</feature>
<feature type="non-terminal residue" evidence="2">
    <location>
        <position position="1"/>
    </location>
</feature>
<evidence type="ECO:0000313" key="2">
    <source>
        <dbReference type="EMBL" id="CAG8639237.1"/>
    </source>
</evidence>
<evidence type="ECO:0000313" key="3">
    <source>
        <dbReference type="Proteomes" id="UP000789706"/>
    </source>
</evidence>
<organism evidence="2 3">
    <name type="scientific">Diversispora eburnea</name>
    <dbReference type="NCBI Taxonomy" id="1213867"/>
    <lineage>
        <taxon>Eukaryota</taxon>
        <taxon>Fungi</taxon>
        <taxon>Fungi incertae sedis</taxon>
        <taxon>Mucoromycota</taxon>
        <taxon>Glomeromycotina</taxon>
        <taxon>Glomeromycetes</taxon>
        <taxon>Diversisporales</taxon>
        <taxon>Diversisporaceae</taxon>
        <taxon>Diversispora</taxon>
    </lineage>
</organism>
<gene>
    <name evidence="2" type="ORF">DEBURN_LOCUS11097</name>
</gene>
<name>A0A9N9DI54_9GLOM</name>
<dbReference type="OrthoDB" id="2430695at2759"/>
<feature type="compositionally biased region" description="Basic and acidic residues" evidence="1">
    <location>
        <begin position="183"/>
        <end position="199"/>
    </location>
</feature>